<gene>
    <name evidence="5" type="primary">cheB</name>
    <name evidence="11" type="ORF">SAMN04488052_101730</name>
</gene>
<sequence>MLTVLVVDDSALMRRALREALQAEQDIRVEIARNGEDALEQVRRLRPDVITLDIHMPTMDGLTCLSHLMVMDNPCPVIMVSSLTEKGALATFEAIELGAFDYVAKPGGTISTDLESIQRDLVAKVRAAATGRRGTGQPARHAVEPPPPRAPVKTAPAGRASERLLVIGVSTGGPRTLEQILPRLPAGLDWPVLVIQHMPASFTSVFARRLDGMCPMAVQEVGRPTALEPGVIYIARGDADITLSRRAQGLTLVPTPANPDFLWHPSVGRFLESADDLVDADALVGVMLTGMGDDGAAAMAAWHRRGARTIAESEETAVVFGMPNELIKQGGAQETLPCDRIGACLLDWLRDGEVA</sequence>
<feature type="active site" evidence="5 6">
    <location>
        <position position="197"/>
    </location>
</feature>
<dbReference type="GO" id="GO:0005737">
    <property type="term" value="C:cytoplasm"/>
    <property type="evidence" value="ECO:0007669"/>
    <property type="project" value="UniProtKB-SubCell"/>
</dbReference>
<comment type="catalytic activity">
    <reaction evidence="4 5">
        <text>[protein]-L-glutamate 5-O-methyl ester + H2O = L-glutamyl-[protein] + methanol + H(+)</text>
        <dbReference type="Rhea" id="RHEA:23236"/>
        <dbReference type="Rhea" id="RHEA-COMP:10208"/>
        <dbReference type="Rhea" id="RHEA-COMP:10311"/>
        <dbReference type="ChEBI" id="CHEBI:15377"/>
        <dbReference type="ChEBI" id="CHEBI:15378"/>
        <dbReference type="ChEBI" id="CHEBI:17790"/>
        <dbReference type="ChEBI" id="CHEBI:29973"/>
        <dbReference type="ChEBI" id="CHEBI:82795"/>
        <dbReference type="EC" id="3.1.1.61"/>
    </reaction>
</comment>
<comment type="domain">
    <text evidence="5">Contains a C-terminal catalytic domain, and an N-terminal region which modulates catalytic activity.</text>
</comment>
<feature type="domain" description="CheB-type methylesterase" evidence="10">
    <location>
        <begin position="158"/>
        <end position="352"/>
    </location>
</feature>
<dbReference type="SUPFAM" id="SSF52172">
    <property type="entry name" value="CheY-like"/>
    <property type="match status" value="1"/>
</dbReference>
<evidence type="ECO:0000256" key="6">
    <source>
        <dbReference type="PROSITE-ProRule" id="PRU00050"/>
    </source>
</evidence>
<protein>
    <recommendedName>
        <fullName evidence="5">Protein-glutamate methylesterase/protein-glutamine glutaminase</fullName>
        <ecNumber evidence="5">3.1.1.61</ecNumber>
        <ecNumber evidence="5">3.5.1.44</ecNumber>
    </recommendedName>
</protein>
<evidence type="ECO:0000259" key="10">
    <source>
        <dbReference type="PROSITE" id="PS50122"/>
    </source>
</evidence>
<dbReference type="InterPro" id="IPR011006">
    <property type="entry name" value="CheY-like_superfamily"/>
</dbReference>
<dbReference type="GO" id="GO:0050568">
    <property type="term" value="F:protein-glutamine glutaminase activity"/>
    <property type="evidence" value="ECO:0007669"/>
    <property type="project" value="UniProtKB-UniRule"/>
</dbReference>
<dbReference type="PROSITE" id="PS50122">
    <property type="entry name" value="CHEB"/>
    <property type="match status" value="1"/>
</dbReference>
<comment type="catalytic activity">
    <reaction evidence="5">
        <text>L-glutaminyl-[protein] + H2O = L-glutamyl-[protein] + NH4(+)</text>
        <dbReference type="Rhea" id="RHEA:16441"/>
        <dbReference type="Rhea" id="RHEA-COMP:10207"/>
        <dbReference type="Rhea" id="RHEA-COMP:10208"/>
        <dbReference type="ChEBI" id="CHEBI:15377"/>
        <dbReference type="ChEBI" id="CHEBI:28938"/>
        <dbReference type="ChEBI" id="CHEBI:29973"/>
        <dbReference type="ChEBI" id="CHEBI:30011"/>
        <dbReference type="EC" id="3.5.1.44"/>
    </reaction>
</comment>
<dbReference type="RefSeq" id="WP_091639986.1">
    <property type="nucleotide sequence ID" value="NZ_FOEG01000001.1"/>
</dbReference>
<dbReference type="EC" id="3.1.1.61" evidence="5"/>
<name>A0A1H8QRM7_9GAMM</name>
<dbReference type="HAMAP" id="MF_00099">
    <property type="entry name" value="CheB_chemtxs"/>
    <property type="match status" value="1"/>
</dbReference>
<evidence type="ECO:0000256" key="8">
    <source>
        <dbReference type="SAM" id="MobiDB-lite"/>
    </source>
</evidence>
<dbReference type="GO" id="GO:0006935">
    <property type="term" value="P:chemotaxis"/>
    <property type="evidence" value="ECO:0007669"/>
    <property type="project" value="UniProtKB-UniRule"/>
</dbReference>
<dbReference type="EMBL" id="FOEG01000001">
    <property type="protein sequence ID" value="SEO56611.1"/>
    <property type="molecule type" value="Genomic_DNA"/>
</dbReference>
<feature type="region of interest" description="Disordered" evidence="8">
    <location>
        <begin position="129"/>
        <end position="156"/>
    </location>
</feature>
<dbReference type="STRING" id="406100.SAMN04488052_101730"/>
<dbReference type="InterPro" id="IPR000673">
    <property type="entry name" value="Sig_transdc_resp-reg_Me-estase"/>
</dbReference>
<dbReference type="EC" id="3.5.1.44" evidence="5"/>
<evidence type="ECO:0000256" key="4">
    <source>
        <dbReference type="ARBA" id="ARBA00048267"/>
    </source>
</evidence>
<evidence type="ECO:0000256" key="1">
    <source>
        <dbReference type="ARBA" id="ARBA00022490"/>
    </source>
</evidence>
<dbReference type="PANTHER" id="PTHR42872:SF6">
    <property type="entry name" value="PROTEIN-GLUTAMATE METHYLESTERASE_PROTEIN-GLUTAMINE GLUTAMINASE"/>
    <property type="match status" value="1"/>
</dbReference>
<organism evidence="11 12">
    <name type="scientific">Aquisalimonas asiatica</name>
    <dbReference type="NCBI Taxonomy" id="406100"/>
    <lineage>
        <taxon>Bacteria</taxon>
        <taxon>Pseudomonadati</taxon>
        <taxon>Pseudomonadota</taxon>
        <taxon>Gammaproteobacteria</taxon>
        <taxon>Chromatiales</taxon>
        <taxon>Ectothiorhodospiraceae</taxon>
        <taxon>Aquisalimonas</taxon>
    </lineage>
</organism>
<evidence type="ECO:0000256" key="7">
    <source>
        <dbReference type="PROSITE-ProRule" id="PRU00169"/>
    </source>
</evidence>
<dbReference type="SUPFAM" id="SSF52738">
    <property type="entry name" value="Methylesterase CheB, C-terminal domain"/>
    <property type="match status" value="1"/>
</dbReference>
<accession>A0A1H8QRM7</accession>
<dbReference type="Pfam" id="PF01339">
    <property type="entry name" value="CheB_methylest"/>
    <property type="match status" value="1"/>
</dbReference>
<comment type="function">
    <text evidence="5">Involved in chemotaxis. Part of a chemotaxis signal transduction system that modulates chemotaxis in response to various stimuli. Catalyzes the demethylation of specific methylglutamate residues introduced into the chemoreceptors (methyl-accepting chemotaxis proteins or MCP) by CheR. Also mediates the irreversible deamidation of specific glutamine residues to glutamic acid.</text>
</comment>
<dbReference type="Gene3D" id="3.40.50.180">
    <property type="entry name" value="Methylesterase CheB, C-terminal domain"/>
    <property type="match status" value="1"/>
</dbReference>
<dbReference type="SMART" id="SM00448">
    <property type="entry name" value="REC"/>
    <property type="match status" value="1"/>
</dbReference>
<dbReference type="CDD" id="cd17541">
    <property type="entry name" value="REC_CheB-like"/>
    <property type="match status" value="1"/>
</dbReference>
<evidence type="ECO:0000256" key="3">
    <source>
        <dbReference type="ARBA" id="ARBA00022801"/>
    </source>
</evidence>
<comment type="PTM">
    <text evidence="5">Phosphorylated by CheA. Phosphorylation of the N-terminal regulatory domain activates the methylesterase activity.</text>
</comment>
<proteinExistence type="inferred from homology"/>
<dbReference type="GO" id="GO:0000156">
    <property type="term" value="F:phosphorelay response regulator activity"/>
    <property type="evidence" value="ECO:0007669"/>
    <property type="project" value="InterPro"/>
</dbReference>
<evidence type="ECO:0000313" key="11">
    <source>
        <dbReference type="EMBL" id="SEO56611.1"/>
    </source>
</evidence>
<dbReference type="PROSITE" id="PS50110">
    <property type="entry name" value="RESPONSE_REGULATORY"/>
    <property type="match status" value="1"/>
</dbReference>
<dbReference type="Gene3D" id="3.40.50.2300">
    <property type="match status" value="1"/>
</dbReference>
<keyword evidence="12" id="KW-1185">Reference proteome</keyword>
<comment type="subcellular location">
    <subcellularLocation>
        <location evidence="5">Cytoplasm</location>
    </subcellularLocation>
</comment>
<dbReference type="OrthoDB" id="9793421at2"/>
<keyword evidence="1 5" id="KW-0963">Cytoplasm</keyword>
<evidence type="ECO:0000313" key="12">
    <source>
        <dbReference type="Proteomes" id="UP000199657"/>
    </source>
</evidence>
<dbReference type="Pfam" id="PF00072">
    <property type="entry name" value="Response_reg"/>
    <property type="match status" value="1"/>
</dbReference>
<reference evidence="11 12" key="1">
    <citation type="submission" date="2016-10" db="EMBL/GenBank/DDBJ databases">
        <authorList>
            <person name="de Groot N.N."/>
        </authorList>
    </citation>
    <scope>NUCLEOTIDE SEQUENCE [LARGE SCALE GENOMIC DNA]</scope>
    <source>
        <strain evidence="11 12">CGMCC 1.6291</strain>
    </source>
</reference>
<evidence type="ECO:0000256" key="2">
    <source>
        <dbReference type="ARBA" id="ARBA00022500"/>
    </source>
</evidence>
<keyword evidence="5 7" id="KW-0597">Phosphoprotein</keyword>
<dbReference type="InterPro" id="IPR008248">
    <property type="entry name" value="CheB-like"/>
</dbReference>
<comment type="similarity">
    <text evidence="5">Belongs to the CheB family.</text>
</comment>
<dbReference type="Proteomes" id="UP000199657">
    <property type="component" value="Unassembled WGS sequence"/>
</dbReference>
<keyword evidence="2 5" id="KW-0145">Chemotaxis</keyword>
<dbReference type="GO" id="GO:0008984">
    <property type="term" value="F:protein-glutamate methylesterase activity"/>
    <property type="evidence" value="ECO:0007669"/>
    <property type="project" value="UniProtKB-UniRule"/>
</dbReference>
<dbReference type="InterPro" id="IPR001789">
    <property type="entry name" value="Sig_transdc_resp-reg_receiver"/>
</dbReference>
<dbReference type="PANTHER" id="PTHR42872">
    <property type="entry name" value="PROTEIN-GLUTAMATE METHYLESTERASE/PROTEIN-GLUTAMINE GLUTAMINASE"/>
    <property type="match status" value="1"/>
</dbReference>
<dbReference type="AlphaFoldDB" id="A0A1H8QRM7"/>
<keyword evidence="3 5" id="KW-0378">Hydrolase</keyword>
<dbReference type="PIRSF" id="PIRSF000876">
    <property type="entry name" value="RR_chemtxs_CheB"/>
    <property type="match status" value="1"/>
</dbReference>
<feature type="active site" evidence="5 6">
    <location>
        <position position="170"/>
    </location>
</feature>
<evidence type="ECO:0000256" key="5">
    <source>
        <dbReference type="HAMAP-Rule" id="MF_00099"/>
    </source>
</evidence>
<feature type="modified residue" description="4-aspartylphosphate" evidence="5 7">
    <location>
        <position position="53"/>
    </location>
</feature>
<feature type="domain" description="Response regulatory" evidence="9">
    <location>
        <begin position="3"/>
        <end position="120"/>
    </location>
</feature>
<evidence type="ECO:0000259" key="9">
    <source>
        <dbReference type="PROSITE" id="PS50110"/>
    </source>
</evidence>
<feature type="active site" evidence="5 6">
    <location>
        <position position="294"/>
    </location>
</feature>
<dbReference type="CDD" id="cd16432">
    <property type="entry name" value="CheB_Rec"/>
    <property type="match status" value="1"/>
</dbReference>
<dbReference type="InterPro" id="IPR035909">
    <property type="entry name" value="CheB_C"/>
</dbReference>
<dbReference type="NCBIfam" id="NF001965">
    <property type="entry name" value="PRK00742.1"/>
    <property type="match status" value="1"/>
</dbReference>